<feature type="domain" description="RCK N-terminal" evidence="6">
    <location>
        <begin position="1"/>
        <end position="123"/>
    </location>
</feature>
<feature type="domain" description="RCK C-terminal" evidence="7">
    <location>
        <begin position="143"/>
        <end position="227"/>
    </location>
</feature>
<dbReference type="Pfam" id="PF02254">
    <property type="entry name" value="TrkA_N"/>
    <property type="match status" value="2"/>
</dbReference>
<keyword evidence="5" id="KW-0406">Ion transport</keyword>
<feature type="domain" description="RCK N-terminal" evidence="6">
    <location>
        <begin position="233"/>
        <end position="349"/>
    </location>
</feature>
<dbReference type="Gene3D" id="3.30.70.1450">
    <property type="entry name" value="Regulator of K+ conductance, C-terminal domain"/>
    <property type="match status" value="2"/>
</dbReference>
<evidence type="ECO:0000259" key="7">
    <source>
        <dbReference type="PROSITE" id="PS51202"/>
    </source>
</evidence>
<evidence type="ECO:0000259" key="6">
    <source>
        <dbReference type="PROSITE" id="PS51201"/>
    </source>
</evidence>
<dbReference type="Pfam" id="PF02080">
    <property type="entry name" value="TrkA_C"/>
    <property type="match status" value="2"/>
</dbReference>
<proteinExistence type="predicted"/>
<dbReference type="InterPro" id="IPR050721">
    <property type="entry name" value="Trk_Ktr_HKT_K-transport"/>
</dbReference>
<dbReference type="InterPro" id="IPR006037">
    <property type="entry name" value="RCK_C"/>
</dbReference>
<dbReference type="NCBIfam" id="NF007031">
    <property type="entry name" value="PRK09496.1-2"/>
    <property type="match status" value="1"/>
</dbReference>
<dbReference type="GO" id="GO:0015079">
    <property type="term" value="F:potassium ion transmembrane transporter activity"/>
    <property type="evidence" value="ECO:0007669"/>
    <property type="project" value="InterPro"/>
</dbReference>
<reference evidence="8" key="1">
    <citation type="submission" date="2018-05" db="EMBL/GenBank/DDBJ databases">
        <authorList>
            <person name="Lanie J.A."/>
            <person name="Ng W.-L."/>
            <person name="Kazmierczak K.M."/>
            <person name="Andrzejewski T.M."/>
            <person name="Davidsen T.M."/>
            <person name="Wayne K.J."/>
            <person name="Tettelin H."/>
            <person name="Glass J.I."/>
            <person name="Rusch D."/>
            <person name="Podicherti R."/>
            <person name="Tsui H.-C.T."/>
            <person name="Winkler M.E."/>
        </authorList>
    </citation>
    <scope>NUCLEOTIDE SEQUENCE</scope>
</reference>
<dbReference type="NCBIfam" id="NF007032">
    <property type="entry name" value="PRK09496.1-4"/>
    <property type="match status" value="1"/>
</dbReference>
<dbReference type="SUPFAM" id="SSF116726">
    <property type="entry name" value="TrkA C-terminal domain-like"/>
    <property type="match status" value="2"/>
</dbReference>
<dbReference type="EMBL" id="UINC01000041">
    <property type="protein sequence ID" value="SUZ47898.1"/>
    <property type="molecule type" value="Genomic_DNA"/>
</dbReference>
<gene>
    <name evidence="8" type="ORF">METZ01_LOCUS752</name>
</gene>
<dbReference type="FunFam" id="3.40.50.720:FF:000042">
    <property type="entry name" value="Trk system potassium transporter TrkA"/>
    <property type="match status" value="1"/>
</dbReference>
<feature type="domain" description="RCK C-terminal" evidence="7">
    <location>
        <begin position="369"/>
        <end position="452"/>
    </location>
</feature>
<dbReference type="InterPro" id="IPR036721">
    <property type="entry name" value="RCK_C_sf"/>
</dbReference>
<organism evidence="8">
    <name type="scientific">marine metagenome</name>
    <dbReference type="NCBI Taxonomy" id="408172"/>
    <lineage>
        <taxon>unclassified sequences</taxon>
        <taxon>metagenomes</taxon>
        <taxon>ecological metagenomes</taxon>
    </lineage>
</organism>
<dbReference type="NCBIfam" id="NF007030">
    <property type="entry name" value="PRK09496.1-1"/>
    <property type="match status" value="1"/>
</dbReference>
<keyword evidence="3" id="KW-0630">Potassium</keyword>
<dbReference type="InterPro" id="IPR006036">
    <property type="entry name" value="K_uptake_TrkA"/>
</dbReference>
<dbReference type="PRINTS" id="PR00335">
    <property type="entry name" value="KUPTAKETRKA"/>
</dbReference>
<dbReference type="GO" id="GO:0005886">
    <property type="term" value="C:plasma membrane"/>
    <property type="evidence" value="ECO:0007669"/>
    <property type="project" value="InterPro"/>
</dbReference>
<evidence type="ECO:0000313" key="8">
    <source>
        <dbReference type="EMBL" id="SUZ47898.1"/>
    </source>
</evidence>
<dbReference type="InterPro" id="IPR003148">
    <property type="entry name" value="RCK_N"/>
</dbReference>
<evidence type="ECO:0000256" key="4">
    <source>
        <dbReference type="ARBA" id="ARBA00023027"/>
    </source>
</evidence>
<protein>
    <recommendedName>
        <fullName evidence="9">Trk system potassium uptake protein TrkA</fullName>
    </recommendedName>
</protein>
<dbReference type="PROSITE" id="PS51201">
    <property type="entry name" value="RCK_N"/>
    <property type="match status" value="2"/>
</dbReference>
<dbReference type="InterPro" id="IPR036291">
    <property type="entry name" value="NAD(P)-bd_dom_sf"/>
</dbReference>
<accession>A0A381N2K7</accession>
<dbReference type="PROSITE" id="PS51202">
    <property type="entry name" value="RCK_C"/>
    <property type="match status" value="2"/>
</dbReference>
<evidence type="ECO:0000256" key="2">
    <source>
        <dbReference type="ARBA" id="ARBA00022538"/>
    </source>
</evidence>
<evidence type="ECO:0000256" key="3">
    <source>
        <dbReference type="ARBA" id="ARBA00022958"/>
    </source>
</evidence>
<name>A0A381N2K7_9ZZZZ</name>
<dbReference type="PANTHER" id="PTHR43833">
    <property type="entry name" value="POTASSIUM CHANNEL PROTEIN 2-RELATED-RELATED"/>
    <property type="match status" value="1"/>
</dbReference>
<dbReference type="NCBIfam" id="NF007039">
    <property type="entry name" value="PRK09496.3-2"/>
    <property type="match status" value="1"/>
</dbReference>
<keyword evidence="2" id="KW-0633">Potassium transport</keyword>
<dbReference type="AlphaFoldDB" id="A0A381N2K7"/>
<evidence type="ECO:0000256" key="5">
    <source>
        <dbReference type="ARBA" id="ARBA00023065"/>
    </source>
</evidence>
<keyword evidence="1" id="KW-0813">Transport</keyword>
<dbReference type="Gene3D" id="3.40.50.720">
    <property type="entry name" value="NAD(P)-binding Rossmann-like Domain"/>
    <property type="match status" value="2"/>
</dbReference>
<sequence length="452" mass="49845">MNILILGAGQVGSTIATQLSKEEDNEVTIVDLNPDKLTRLANKYDLRTIEGHAAHPEVLKKSGADSADMLIAVTTSDEVNMIACQVAATLFQTPKKIARIRSSEYLENQALFSPTNIPVDKYISPEGLVTDYIAELIYHPGAFQILDFANKQVRMVGIRVKQQGFLVDRHIEFLHTQLDTEQVRIAAIFRDGESVETKGDTVIKKNDEVFFIAAREEIDNMIEALLHQDQEEVRGVMIAGGGKIGIRLASKLEKTNQVKVIERSKSRARKLSDLLEKAFILKGDAADEDLLLEENIENMDVFVALTNSEEANILSSMLAKKLGCKKVMALINKASYSGLMEVESIDVAISPQQITIGFLLEHVRKGDVVKVHSLKTGNVEVLEAVVHEHTSSKIVGKKVDNIELPKGASIVAVISKEGALKALHRTTTIESDDHVIVLITDKHRIADIEALF</sequence>
<dbReference type="PANTHER" id="PTHR43833:SF5">
    <property type="entry name" value="TRK SYSTEM POTASSIUM UPTAKE PROTEIN TRKA"/>
    <property type="match status" value="1"/>
</dbReference>
<keyword evidence="4" id="KW-0520">NAD</keyword>
<dbReference type="SUPFAM" id="SSF51735">
    <property type="entry name" value="NAD(P)-binding Rossmann-fold domains"/>
    <property type="match status" value="2"/>
</dbReference>
<evidence type="ECO:0000256" key="1">
    <source>
        <dbReference type="ARBA" id="ARBA00022448"/>
    </source>
</evidence>
<evidence type="ECO:0008006" key="9">
    <source>
        <dbReference type="Google" id="ProtNLM"/>
    </source>
</evidence>